<comment type="caution">
    <text evidence="1">The sequence shown here is derived from an EMBL/GenBank/DDBJ whole genome shotgun (WGS) entry which is preliminary data.</text>
</comment>
<reference evidence="1 2" key="1">
    <citation type="submission" date="2019-07" db="EMBL/GenBank/DDBJ databases">
        <authorList>
            <person name="Huq M.A."/>
        </authorList>
    </citation>
    <scope>NUCLEOTIDE SEQUENCE [LARGE SCALE GENOMIC DNA]</scope>
    <source>
        <strain evidence="1 2">MAH-3</strain>
    </source>
</reference>
<dbReference type="EMBL" id="VLPL01000002">
    <property type="protein sequence ID" value="TSJ46269.1"/>
    <property type="molecule type" value="Genomic_DNA"/>
</dbReference>
<dbReference type="OrthoDB" id="9553356at2"/>
<proteinExistence type="predicted"/>
<sequence length="241" mass="26236">MRLILVSIAAVGLLLGSCTSEPPVSIKKGTETKFDDQKITVDFKASSVLVNEEEQQTLIAPEGKIYIVVDVKAENSNYFLSLKEGDKEIEQVDFLVAGPFVRDLDIATSPDKSNLYLVDADGKYTIEINSFGDASATLNVGVLKDEATVKVSDRMNAFLNEFAEGGRILEAAKNYVKSGVNPYDITTENGEPMFGDPATKGLQITNIKADGTYVCSAELWYESVEVSWDGDNISKIVVTVK</sequence>
<protein>
    <submittedName>
        <fullName evidence="1">Uncharacterized protein</fullName>
    </submittedName>
</protein>
<dbReference type="Proteomes" id="UP000316008">
    <property type="component" value="Unassembled WGS sequence"/>
</dbReference>
<evidence type="ECO:0000313" key="2">
    <source>
        <dbReference type="Proteomes" id="UP000316008"/>
    </source>
</evidence>
<name>A0A556N2J5_9FLAO</name>
<accession>A0A556N2J5</accession>
<dbReference type="AlphaFoldDB" id="A0A556N2J5"/>
<organism evidence="1 2">
    <name type="scientific">Fluviicola chungangensis</name>
    <dbReference type="NCBI Taxonomy" id="2597671"/>
    <lineage>
        <taxon>Bacteria</taxon>
        <taxon>Pseudomonadati</taxon>
        <taxon>Bacteroidota</taxon>
        <taxon>Flavobacteriia</taxon>
        <taxon>Flavobacteriales</taxon>
        <taxon>Crocinitomicaceae</taxon>
        <taxon>Fluviicola</taxon>
    </lineage>
</organism>
<keyword evidence="2" id="KW-1185">Reference proteome</keyword>
<evidence type="ECO:0000313" key="1">
    <source>
        <dbReference type="EMBL" id="TSJ46269.1"/>
    </source>
</evidence>
<dbReference type="PROSITE" id="PS51257">
    <property type="entry name" value="PROKAR_LIPOPROTEIN"/>
    <property type="match status" value="1"/>
</dbReference>
<gene>
    <name evidence="1" type="ORF">FO442_03700</name>
</gene>
<dbReference type="RefSeq" id="WP_144331806.1">
    <property type="nucleotide sequence ID" value="NZ_VLPL01000002.1"/>
</dbReference>